<comment type="similarity">
    <text evidence="2 10">Belongs to the binding-protein-dependent transport system permease family. CysTW subfamily.</text>
</comment>
<reference evidence="12 13" key="1">
    <citation type="submission" date="2019-11" db="EMBL/GenBank/DDBJ databases">
        <authorList>
            <person name="Criscuolo A."/>
        </authorList>
    </citation>
    <scope>NUCLEOTIDE SEQUENCE [LARGE SCALE GENOMIC DNA]</scope>
    <source>
        <strain evidence="12">CIP111667</strain>
    </source>
</reference>
<keyword evidence="3 9" id="KW-0813">Transport</keyword>
<feature type="transmembrane region" description="Helical" evidence="9">
    <location>
        <begin position="37"/>
        <end position="58"/>
    </location>
</feature>
<dbReference type="EMBL" id="CACRYJ010000032">
    <property type="protein sequence ID" value="VZO37251.1"/>
    <property type="molecule type" value="Genomic_DNA"/>
</dbReference>
<dbReference type="InterPro" id="IPR011867">
    <property type="entry name" value="ModB_ABC"/>
</dbReference>
<keyword evidence="6 9" id="KW-0812">Transmembrane</keyword>
<keyword evidence="7 9" id="KW-1133">Transmembrane helix</keyword>
<feature type="transmembrane region" description="Helical" evidence="9">
    <location>
        <begin position="89"/>
        <end position="107"/>
    </location>
</feature>
<evidence type="ECO:0000313" key="12">
    <source>
        <dbReference type="EMBL" id="VZO37251.1"/>
    </source>
</evidence>
<evidence type="ECO:0000313" key="13">
    <source>
        <dbReference type="Proteomes" id="UP000419743"/>
    </source>
</evidence>
<dbReference type="GO" id="GO:0015098">
    <property type="term" value="F:molybdate ion transmembrane transporter activity"/>
    <property type="evidence" value="ECO:0007669"/>
    <property type="project" value="UniProtKB-UniRule"/>
</dbReference>
<dbReference type="NCBIfam" id="TIGR01581">
    <property type="entry name" value="Mo_ABC_porter"/>
    <property type="match status" value="1"/>
</dbReference>
<sequence>MTTGPDDSAGPPAPVGWAVAASQTRSRGERGTAPRPLPVLLVVPAVLGLAAVLLPLAALFPRVDWATFPAAITSPAALAALSLSLRTGLAAMVCCLVLGVPLALYTARAPARLAEVLRIIVTLPLVLPPLVGGMALLYLFGVNGYLGSFLTMFGITIPFSTVAVVMAQTFVAMPFLVISLEGALRTAGTRYEFVAATLGAGRWTVLRRITLPLVMPGLIAGTVLAFARAVGEFGATALFAGNQPGVTQTMPMAIYTAFNGAGVTRDSALALAVLLVVVSLVILLALRDWRRREAW</sequence>
<dbReference type="GO" id="GO:0005886">
    <property type="term" value="C:plasma membrane"/>
    <property type="evidence" value="ECO:0007669"/>
    <property type="project" value="UniProtKB-SubCell"/>
</dbReference>
<feature type="transmembrane region" description="Helical" evidence="9">
    <location>
        <begin position="268"/>
        <end position="286"/>
    </location>
</feature>
<dbReference type="InterPro" id="IPR035906">
    <property type="entry name" value="MetI-like_sf"/>
</dbReference>
<evidence type="ECO:0000256" key="7">
    <source>
        <dbReference type="ARBA" id="ARBA00022989"/>
    </source>
</evidence>
<dbReference type="Proteomes" id="UP000419743">
    <property type="component" value="Unassembled WGS sequence"/>
</dbReference>
<keyword evidence="5 10" id="KW-0500">Molybdenum</keyword>
<comment type="function">
    <text evidence="10">Part of the binding-protein-dependent transport system for molybdenum; probably responsible for the translocation of the substrate across the membrane.</text>
</comment>
<dbReference type="PANTHER" id="PTHR30183:SF3">
    <property type="entry name" value="MOLYBDENUM TRANSPORT SYSTEM PERMEASE PROTEIN MODB"/>
    <property type="match status" value="1"/>
</dbReference>
<gene>
    <name evidence="12" type="primary">modB</name>
    <name evidence="12" type="ORF">HALOF300_02338</name>
</gene>
<evidence type="ECO:0000256" key="10">
    <source>
        <dbReference type="RuleBase" id="RU365097"/>
    </source>
</evidence>
<dbReference type="InterPro" id="IPR006469">
    <property type="entry name" value="NifC_ABC_porter"/>
</dbReference>
<dbReference type="AlphaFoldDB" id="A0A7M4DJN1"/>
<evidence type="ECO:0000259" key="11">
    <source>
        <dbReference type="PROSITE" id="PS50928"/>
    </source>
</evidence>
<evidence type="ECO:0000256" key="3">
    <source>
        <dbReference type="ARBA" id="ARBA00022448"/>
    </source>
</evidence>
<protein>
    <recommendedName>
        <fullName evidence="10">Molybdenum transport system permease</fullName>
    </recommendedName>
</protein>
<dbReference type="SUPFAM" id="SSF161098">
    <property type="entry name" value="MetI-like"/>
    <property type="match status" value="1"/>
</dbReference>
<evidence type="ECO:0000256" key="5">
    <source>
        <dbReference type="ARBA" id="ARBA00022505"/>
    </source>
</evidence>
<feature type="transmembrane region" description="Helical" evidence="9">
    <location>
        <begin position="119"/>
        <end position="140"/>
    </location>
</feature>
<comment type="subcellular location">
    <subcellularLocation>
        <location evidence="1 9">Cell membrane</location>
        <topology evidence="1 9">Multi-pass membrane protein</topology>
    </subcellularLocation>
</comment>
<keyword evidence="8 9" id="KW-0472">Membrane</keyword>
<keyword evidence="4 10" id="KW-1003">Cell membrane</keyword>
<name>A0A7M4DJN1_9MICO</name>
<dbReference type="Gene3D" id="1.10.3720.10">
    <property type="entry name" value="MetI-like"/>
    <property type="match status" value="1"/>
</dbReference>
<dbReference type="CDD" id="cd06261">
    <property type="entry name" value="TM_PBP2"/>
    <property type="match status" value="1"/>
</dbReference>
<feature type="transmembrane region" description="Helical" evidence="9">
    <location>
        <begin position="152"/>
        <end position="180"/>
    </location>
</feature>
<feature type="domain" description="ABC transmembrane type-1" evidence="11">
    <location>
        <begin position="81"/>
        <end position="286"/>
    </location>
</feature>
<evidence type="ECO:0000256" key="4">
    <source>
        <dbReference type="ARBA" id="ARBA00022475"/>
    </source>
</evidence>
<organism evidence="12 13">
    <name type="scientific">Occultella aeris</name>
    <dbReference type="NCBI Taxonomy" id="2761496"/>
    <lineage>
        <taxon>Bacteria</taxon>
        <taxon>Bacillati</taxon>
        <taxon>Actinomycetota</taxon>
        <taxon>Actinomycetes</taxon>
        <taxon>Micrococcales</taxon>
        <taxon>Ruaniaceae</taxon>
        <taxon>Occultella</taxon>
    </lineage>
</organism>
<dbReference type="NCBIfam" id="TIGR02141">
    <property type="entry name" value="modB_ABC"/>
    <property type="match status" value="1"/>
</dbReference>
<dbReference type="Pfam" id="PF00528">
    <property type="entry name" value="BPD_transp_1"/>
    <property type="match status" value="1"/>
</dbReference>
<evidence type="ECO:0000256" key="1">
    <source>
        <dbReference type="ARBA" id="ARBA00004651"/>
    </source>
</evidence>
<evidence type="ECO:0000256" key="2">
    <source>
        <dbReference type="ARBA" id="ARBA00007069"/>
    </source>
</evidence>
<comment type="caution">
    <text evidence="12">The sequence shown here is derived from an EMBL/GenBank/DDBJ whole genome shotgun (WGS) entry which is preliminary data.</text>
</comment>
<proteinExistence type="inferred from homology"/>
<evidence type="ECO:0000256" key="6">
    <source>
        <dbReference type="ARBA" id="ARBA00022692"/>
    </source>
</evidence>
<evidence type="ECO:0000256" key="8">
    <source>
        <dbReference type="ARBA" id="ARBA00023136"/>
    </source>
</evidence>
<feature type="transmembrane region" description="Helical" evidence="9">
    <location>
        <begin position="209"/>
        <end position="230"/>
    </location>
</feature>
<keyword evidence="13" id="KW-1185">Reference proteome</keyword>
<dbReference type="PANTHER" id="PTHR30183">
    <property type="entry name" value="MOLYBDENUM TRANSPORT SYSTEM PERMEASE PROTEIN MODB"/>
    <property type="match status" value="1"/>
</dbReference>
<dbReference type="PROSITE" id="PS50928">
    <property type="entry name" value="ABC_TM1"/>
    <property type="match status" value="1"/>
</dbReference>
<dbReference type="RefSeq" id="WP_156741099.1">
    <property type="nucleotide sequence ID" value="NZ_CACRYJ010000032.1"/>
</dbReference>
<evidence type="ECO:0000256" key="9">
    <source>
        <dbReference type="RuleBase" id="RU363032"/>
    </source>
</evidence>
<accession>A0A7M4DJN1</accession>
<dbReference type="InterPro" id="IPR000515">
    <property type="entry name" value="MetI-like"/>
</dbReference>